<feature type="domain" description="DUF397" evidence="1">
    <location>
        <begin position="15"/>
        <end position="32"/>
    </location>
</feature>
<dbReference type="RefSeq" id="WP_282537713.1">
    <property type="nucleotide sequence ID" value="NZ_JASCIS010000029.1"/>
</dbReference>
<name>A0ABT6T2G9_9ACTN</name>
<gene>
    <name evidence="2" type="ORF">QIT00_25390</name>
</gene>
<evidence type="ECO:0000313" key="3">
    <source>
        <dbReference type="Proteomes" id="UP001237105"/>
    </source>
</evidence>
<sequence>MTVETHLPRASVLVGWRKSSYSGGDQGNCVEVIDTLPAEALNAWRKSSYSGGDEGDCVEVLDNVPTAIPVRDSKNPHGPALLIPKHSWASFIRALNEDSV</sequence>
<organism evidence="2 3">
    <name type="scientific">Streptomyces luteolus</name>
    <dbReference type="NCBI Taxonomy" id="3043615"/>
    <lineage>
        <taxon>Bacteria</taxon>
        <taxon>Bacillati</taxon>
        <taxon>Actinomycetota</taxon>
        <taxon>Actinomycetes</taxon>
        <taxon>Kitasatosporales</taxon>
        <taxon>Streptomycetaceae</taxon>
        <taxon>Streptomyces</taxon>
    </lineage>
</organism>
<comment type="caution">
    <text evidence="2">The sequence shown here is derived from an EMBL/GenBank/DDBJ whole genome shotgun (WGS) entry which is preliminary data.</text>
</comment>
<protein>
    <submittedName>
        <fullName evidence="2">DUF397 domain-containing protein</fullName>
    </submittedName>
</protein>
<dbReference type="Proteomes" id="UP001237105">
    <property type="component" value="Unassembled WGS sequence"/>
</dbReference>
<dbReference type="Pfam" id="PF04149">
    <property type="entry name" value="DUF397"/>
    <property type="match status" value="2"/>
</dbReference>
<feature type="domain" description="DUF397" evidence="1">
    <location>
        <begin position="43"/>
        <end position="95"/>
    </location>
</feature>
<evidence type="ECO:0000313" key="2">
    <source>
        <dbReference type="EMBL" id="MDI3421846.1"/>
    </source>
</evidence>
<reference evidence="2 3" key="1">
    <citation type="submission" date="2023-05" db="EMBL/GenBank/DDBJ databases">
        <title>Draft genome sequence of Streptomyces sp. B-S-A12 isolated from a cave soil in Thailand.</title>
        <authorList>
            <person name="Chamroensaksri N."/>
            <person name="Muangham S."/>
        </authorList>
    </citation>
    <scope>NUCLEOTIDE SEQUENCE [LARGE SCALE GENOMIC DNA]</scope>
    <source>
        <strain evidence="2 3">B-S-A12</strain>
    </source>
</reference>
<evidence type="ECO:0000259" key="1">
    <source>
        <dbReference type="Pfam" id="PF04149"/>
    </source>
</evidence>
<dbReference type="EMBL" id="JASCIS010000029">
    <property type="protein sequence ID" value="MDI3421846.1"/>
    <property type="molecule type" value="Genomic_DNA"/>
</dbReference>
<keyword evidence="3" id="KW-1185">Reference proteome</keyword>
<accession>A0ABT6T2G9</accession>
<proteinExistence type="predicted"/>
<dbReference type="InterPro" id="IPR007278">
    <property type="entry name" value="DUF397"/>
</dbReference>